<protein>
    <submittedName>
        <fullName evidence="2">GIY-YIG homing endonuclease</fullName>
    </submittedName>
</protein>
<evidence type="ECO:0000313" key="2">
    <source>
        <dbReference type="EMBL" id="AJD81876.1"/>
    </source>
</evidence>
<evidence type="ECO:0000259" key="1">
    <source>
        <dbReference type="PROSITE" id="PS50164"/>
    </source>
</evidence>
<dbReference type="GO" id="GO:0003677">
    <property type="term" value="F:DNA binding"/>
    <property type="evidence" value="ECO:0007669"/>
    <property type="project" value="InterPro"/>
</dbReference>
<keyword evidence="2" id="KW-0378">Hydrolase</keyword>
<dbReference type="InterPro" id="IPR006350">
    <property type="entry name" value="Intron_endoG1"/>
</dbReference>
<dbReference type="InterPro" id="IPR036388">
    <property type="entry name" value="WH-like_DNA-bd_sf"/>
</dbReference>
<keyword evidence="3" id="KW-1185">Reference proteome</keyword>
<dbReference type="SMART" id="SM00465">
    <property type="entry name" value="GIYc"/>
    <property type="match status" value="1"/>
</dbReference>
<organism evidence="2 3">
    <name type="scientific">Yersinia phage vB_YenM_TG1</name>
    <dbReference type="NCBI Taxonomy" id="1589265"/>
    <lineage>
        <taxon>Viruses</taxon>
        <taxon>Duplodnaviria</taxon>
        <taxon>Heunggongvirae</taxon>
        <taxon>Uroviricota</taxon>
        <taxon>Caudoviricetes</taxon>
        <taxon>Pantevenvirales</taxon>
        <taxon>Straboviridae</taxon>
        <taxon>Tevenvirinae</taxon>
        <taxon>Tegunavirus</taxon>
        <taxon>Tegunavirus yenmtg1</taxon>
    </lineage>
</organism>
<dbReference type="PROSITE" id="PS50164">
    <property type="entry name" value="GIY_YIG"/>
    <property type="match status" value="1"/>
</dbReference>
<dbReference type="Proteomes" id="UP000031805">
    <property type="component" value="Segment"/>
</dbReference>
<dbReference type="InterPro" id="IPR003611">
    <property type="entry name" value="NUMOD3"/>
</dbReference>
<keyword evidence="2" id="KW-0540">Nuclease</keyword>
<dbReference type="NCBIfam" id="TIGR01453">
    <property type="entry name" value="grpIintron_endo"/>
    <property type="match status" value="1"/>
</dbReference>
<dbReference type="SMART" id="SM00496">
    <property type="entry name" value="IENR2"/>
    <property type="match status" value="3"/>
</dbReference>
<dbReference type="KEGG" id="vg:26627388"/>
<dbReference type="GeneID" id="26627388"/>
<dbReference type="Pfam" id="PF07460">
    <property type="entry name" value="NUMOD3"/>
    <property type="match status" value="1"/>
</dbReference>
<sequence length="224" mass="25423">MEKKYNFTYKTTNLINGMVYYGVHGTNILNDGYLGSGNLLQKALSKYGIENFKREELSFYETYAGALEAERLLITAAIVKSRRTYNMKLGGYGGHVPGFKHSDKTKSKISVSNSGENSKFFGRKHTEETKAKMSEIRKGIQYSDETLSKMSEYAKNRLKEHRKNLSDSKKDKRQIKSICIKTGKEVCYSCRSEAGHALNISPSNIAKAADGKIKYAYGHYWEYI</sequence>
<dbReference type="EMBL" id="KP202158">
    <property type="protein sequence ID" value="AJD81876.1"/>
    <property type="molecule type" value="Genomic_DNA"/>
</dbReference>
<accession>A0A0B5A481</accession>
<name>A0A0B5A481_9CAUD</name>
<dbReference type="GO" id="GO:0004519">
    <property type="term" value="F:endonuclease activity"/>
    <property type="evidence" value="ECO:0007669"/>
    <property type="project" value="UniProtKB-KW"/>
</dbReference>
<dbReference type="CDD" id="cd10444">
    <property type="entry name" value="GIY-YIG_SegABCDEFG"/>
    <property type="match status" value="1"/>
</dbReference>
<proteinExistence type="predicted"/>
<reference evidence="2 3" key="1">
    <citation type="submission" date="2014-11" db="EMBL/GenBank/DDBJ databases">
        <title>Complete genome sequence of vB_YenM_TG1, a broad host range bacteriophage which infects Yersinia enterocolitica.</title>
        <authorList>
            <person name="Leon-Velarde C.G."/>
            <person name="Kropinski A.M."/>
            <person name="Chen S."/>
            <person name="Griffiths M.W."/>
            <person name="Odumeru J.A."/>
        </authorList>
    </citation>
    <scope>NUCLEOTIDE SEQUENCE [LARGE SCALE GENOMIC DNA]</scope>
</reference>
<dbReference type="Gene3D" id="1.10.10.10">
    <property type="entry name" value="Winged helix-like DNA-binding domain superfamily/Winged helix DNA-binding domain"/>
    <property type="match status" value="1"/>
</dbReference>
<feature type="domain" description="GIY-YIG" evidence="1">
    <location>
        <begin position="4"/>
        <end position="87"/>
    </location>
</feature>
<dbReference type="InterPro" id="IPR000305">
    <property type="entry name" value="GIY-YIG_endonuc"/>
</dbReference>
<keyword evidence="2" id="KW-0255">Endonuclease</keyword>
<gene>
    <name evidence="2" type="ORF">YenMTG1_066</name>
</gene>
<evidence type="ECO:0000313" key="3">
    <source>
        <dbReference type="Proteomes" id="UP000031805"/>
    </source>
</evidence>
<dbReference type="SUPFAM" id="SSF64496">
    <property type="entry name" value="DNA-binding domain of intron-encoded endonucleases"/>
    <property type="match status" value="2"/>
</dbReference>
<dbReference type="RefSeq" id="YP_009200327.1">
    <property type="nucleotide sequence ID" value="NC_028820.1"/>
</dbReference>